<gene>
    <name evidence="1" type="ORF">HMPREF0077_0396</name>
</gene>
<evidence type="ECO:0000313" key="1">
    <source>
        <dbReference type="EMBL" id="EEI83514.1"/>
    </source>
</evidence>
<sequence length="92" mass="11066">MINQRNVERLYQLIIEDDERLCGSQWEDLVVCEYDTPQSILNQFINIFLNNTFREFDEDIDAFVSVANREERKEALIKFFETVVKDLKEDKE</sequence>
<name>C2CFY6_9FIRM</name>
<dbReference type="AlphaFoldDB" id="C2CFY6"/>
<reference evidence="1 2" key="1">
    <citation type="submission" date="2009-01" db="EMBL/GenBank/DDBJ databases">
        <authorList>
            <person name="Qin X."/>
            <person name="Bachman B."/>
            <person name="Battles P."/>
            <person name="Bell A."/>
            <person name="Bess C."/>
            <person name="Bickham C."/>
            <person name="Chaboub L."/>
            <person name="Chen D."/>
            <person name="Coyle M."/>
            <person name="Deiros D.R."/>
            <person name="Dinh H."/>
            <person name="Forbes L."/>
            <person name="Fowler G."/>
            <person name="Francisco L."/>
            <person name="Fu Q."/>
            <person name="Gubbala S."/>
            <person name="Hale W."/>
            <person name="Han Y."/>
            <person name="Hemphill L."/>
            <person name="Highlander S.K."/>
            <person name="Hirani K."/>
            <person name="Hogues M."/>
            <person name="Jackson L."/>
            <person name="Jakkamsetti A."/>
            <person name="Javaid M."/>
            <person name="Jiang H."/>
            <person name="Korchina V."/>
            <person name="Kovar C."/>
            <person name="Lara F."/>
            <person name="Lee S."/>
            <person name="Mata R."/>
            <person name="Mathew T."/>
            <person name="Moen C."/>
            <person name="Morales K."/>
            <person name="Munidasa M."/>
            <person name="Nazareth L."/>
            <person name="Ngo R."/>
            <person name="Nguyen L."/>
            <person name="Okwuonu G."/>
            <person name="Ongeri F."/>
            <person name="Patil S."/>
            <person name="Petrosino J."/>
            <person name="Pham C."/>
            <person name="Pham P."/>
            <person name="Pu L.-L."/>
            <person name="Puazo M."/>
            <person name="Raj R."/>
            <person name="Reid J."/>
            <person name="Rouhana J."/>
            <person name="Saada N."/>
            <person name="Shang Y."/>
            <person name="Simmons D."/>
            <person name="Thornton R."/>
            <person name="Warren J."/>
            <person name="Weissenberger G."/>
            <person name="Zhang J."/>
            <person name="Zhang L."/>
            <person name="Zhou C."/>
            <person name="Zhu D."/>
            <person name="Muzny D."/>
            <person name="Worley K."/>
            <person name="Gibbs R."/>
        </authorList>
    </citation>
    <scope>NUCLEOTIDE SEQUENCE [LARGE SCALE GENOMIC DNA]</scope>
    <source>
        <strain evidence="1 2">ATCC 35098</strain>
    </source>
</reference>
<dbReference type="EMBL" id="ACGC01000014">
    <property type="protein sequence ID" value="EEI83514.1"/>
    <property type="molecule type" value="Genomic_DNA"/>
</dbReference>
<dbReference type="eggNOG" id="ENOG5030GN6">
    <property type="taxonomic scope" value="Bacteria"/>
</dbReference>
<dbReference type="Proteomes" id="UP000003744">
    <property type="component" value="Unassembled WGS sequence"/>
</dbReference>
<organism evidence="1 2">
    <name type="scientific">Anaerococcus tetradius ATCC 35098</name>
    <dbReference type="NCBI Taxonomy" id="525255"/>
    <lineage>
        <taxon>Bacteria</taxon>
        <taxon>Bacillati</taxon>
        <taxon>Bacillota</taxon>
        <taxon>Tissierellia</taxon>
        <taxon>Tissierellales</taxon>
        <taxon>Peptoniphilaceae</taxon>
        <taxon>Anaerococcus</taxon>
    </lineage>
</organism>
<accession>C2CFY6</accession>
<comment type="caution">
    <text evidence="1">The sequence shown here is derived from an EMBL/GenBank/DDBJ whole genome shotgun (WGS) entry which is preliminary data.</text>
</comment>
<evidence type="ECO:0000313" key="2">
    <source>
        <dbReference type="Proteomes" id="UP000003744"/>
    </source>
</evidence>
<protein>
    <submittedName>
        <fullName evidence="1">Uncharacterized protein</fullName>
    </submittedName>
</protein>
<dbReference type="RefSeq" id="WP_004836097.1">
    <property type="nucleotide sequence ID" value="NZ_GG666295.1"/>
</dbReference>
<proteinExistence type="predicted"/>
<dbReference type="HOGENOM" id="CLU_2406921_0_0_9"/>